<reference evidence="1 2" key="1">
    <citation type="submission" date="2018-06" db="EMBL/GenBank/DDBJ databases">
        <authorList>
            <consortium name="Pathogen Informatics"/>
            <person name="Doyle S."/>
        </authorList>
    </citation>
    <scope>NUCLEOTIDE SEQUENCE [LARGE SCALE GENOMIC DNA]</scope>
    <source>
        <strain evidence="1 2">NCTC13163</strain>
    </source>
</reference>
<sequence>MRQDAKNGWIQRLTYVIEIDDIKALHPNNGVFAFYRKNRLVQGFEPFDIKAPNELSKRPYHFDHHNLAHLHERFPESIPLFDASVQTRRDWSDLVRVGLCTIIADGKLSFEHIDDNGNVLEASIRWTGEAITID</sequence>
<proteinExistence type="predicted"/>
<dbReference type="Proteomes" id="UP000254060">
    <property type="component" value="Unassembled WGS sequence"/>
</dbReference>
<evidence type="ECO:0000313" key="1">
    <source>
        <dbReference type="EMBL" id="STO08075.1"/>
    </source>
</evidence>
<organism evidence="1 2">
    <name type="scientific">Exiguobacterium aurantiacum</name>
    <dbReference type="NCBI Taxonomy" id="33987"/>
    <lineage>
        <taxon>Bacteria</taxon>
        <taxon>Bacillati</taxon>
        <taxon>Bacillota</taxon>
        <taxon>Bacilli</taxon>
        <taxon>Bacillales</taxon>
        <taxon>Bacillales Family XII. Incertae Sedis</taxon>
        <taxon>Exiguobacterium</taxon>
    </lineage>
</organism>
<dbReference type="RefSeq" id="WP_024371947.1">
    <property type="nucleotide sequence ID" value="NZ_UGGP01000001.1"/>
</dbReference>
<dbReference type="EMBL" id="UGGP01000001">
    <property type="protein sequence ID" value="STO08075.1"/>
    <property type="molecule type" value="Genomic_DNA"/>
</dbReference>
<name>A0A377FUD8_9BACL</name>
<gene>
    <name evidence="1" type="ORF">NCTC13163_01440</name>
</gene>
<evidence type="ECO:0000313" key="2">
    <source>
        <dbReference type="Proteomes" id="UP000254060"/>
    </source>
</evidence>
<dbReference type="OrthoDB" id="2352561at2"/>
<protein>
    <submittedName>
        <fullName evidence="1">Uncharacterized protein</fullName>
    </submittedName>
</protein>
<dbReference type="AlphaFoldDB" id="A0A377FUD8"/>
<accession>A0A377FUD8</accession>